<dbReference type="EMBL" id="NKTX01000056">
    <property type="protein sequence ID" value="PYD80285.1"/>
    <property type="molecule type" value="Genomic_DNA"/>
</dbReference>
<dbReference type="NCBIfam" id="TIGR01272">
    <property type="entry name" value="gluP"/>
    <property type="match status" value="1"/>
</dbReference>
<sequence>MSPRRSANTRYGAGEENEEGPLPGSHPHGPAGEYGWRPVIILACLFFVIGFVTWLNGPLITFVQVAFDLSAVGAFLVPMCFYLSYLFFPLPATLLTRLTGLRGGLVAALVVLSIGIAIFGECVSIRVYPGALAGLFVIGAGLSLLQITVNPYVTLLGPAGKAAQRIAIMGVANKLAGIAAPIVLALLVMRNLGDIAGRVRAAPDQATRNRILDQFAHAIQIPYFIMAAVLLALAIGLARSTLPQIDIPAAPTRDAPACRTSRRTGSWRLGVGVACMFVYVGTEVMAGDAIGVYAGSLGIPLDQAKFFTSLTLTAMMGGYVLGMLLVPRVFSQARYLGLSAACGLMLCLSGWLAHGYVSVLCVALCGFANAMIMPTLFPIVMSDMRERGAQAAALLVMAFSGGAVLPQIFVAIAPVMGVREAFVILAAPSYLLIILYNIGMQRRGRTDTAPVMMADP</sequence>
<feature type="transmembrane region" description="Helical" evidence="9">
    <location>
        <begin position="306"/>
        <end position="326"/>
    </location>
</feature>
<dbReference type="PANTHER" id="PTHR43702:SF12">
    <property type="entry name" value="N-ACETYL GLUCOSAMINE TRANSPORTER NAGP"/>
    <property type="match status" value="1"/>
</dbReference>
<protein>
    <submittedName>
        <fullName evidence="10">Glucose/galactose MFS transporter</fullName>
    </submittedName>
</protein>
<evidence type="ECO:0000256" key="6">
    <source>
        <dbReference type="ARBA" id="ARBA00022989"/>
    </source>
</evidence>
<feature type="transmembrane region" description="Helical" evidence="9">
    <location>
        <begin position="333"/>
        <end position="351"/>
    </location>
</feature>
<keyword evidence="6 9" id="KW-1133">Transmembrane helix</keyword>
<feature type="region of interest" description="Disordered" evidence="8">
    <location>
        <begin position="1"/>
        <end position="27"/>
    </location>
</feature>
<feature type="transmembrane region" description="Helical" evidence="9">
    <location>
        <begin position="125"/>
        <end position="145"/>
    </location>
</feature>
<evidence type="ECO:0000256" key="2">
    <source>
        <dbReference type="ARBA" id="ARBA00004429"/>
    </source>
</evidence>
<feature type="transmembrane region" description="Helical" evidence="9">
    <location>
        <begin position="269"/>
        <end position="294"/>
    </location>
</feature>
<organism evidence="10 11">
    <name type="scientific">Komagataeibacter oboediens</name>
    <dbReference type="NCBI Taxonomy" id="65958"/>
    <lineage>
        <taxon>Bacteria</taxon>
        <taxon>Pseudomonadati</taxon>
        <taxon>Pseudomonadota</taxon>
        <taxon>Alphaproteobacteria</taxon>
        <taxon>Acetobacterales</taxon>
        <taxon>Acetobacteraceae</taxon>
        <taxon>Komagataeibacter</taxon>
    </lineage>
</organism>
<feature type="transmembrane region" description="Helical" evidence="9">
    <location>
        <begin position="357"/>
        <end position="380"/>
    </location>
</feature>
<evidence type="ECO:0000256" key="1">
    <source>
        <dbReference type="ARBA" id="ARBA00003321"/>
    </source>
</evidence>
<accession>A0A318QML8</accession>
<evidence type="ECO:0000256" key="4">
    <source>
        <dbReference type="ARBA" id="ARBA00022475"/>
    </source>
</evidence>
<feature type="transmembrane region" description="Helical" evidence="9">
    <location>
        <begin position="39"/>
        <end position="57"/>
    </location>
</feature>
<comment type="similarity">
    <text evidence="3">Belongs to the major facilitator superfamily. FHS transporter (TC 2.A.1.7) family.</text>
</comment>
<gene>
    <name evidence="10" type="ORF">CFR80_14100</name>
</gene>
<comment type="caution">
    <text evidence="10">The sequence shown here is derived from an EMBL/GenBank/DDBJ whole genome shotgun (WGS) entry which is preliminary data.</text>
</comment>
<evidence type="ECO:0000256" key="9">
    <source>
        <dbReference type="SAM" id="Phobius"/>
    </source>
</evidence>
<dbReference type="PANTHER" id="PTHR43702">
    <property type="entry name" value="L-FUCOSE-PROTON SYMPORTER"/>
    <property type="match status" value="1"/>
</dbReference>
<evidence type="ECO:0000256" key="7">
    <source>
        <dbReference type="ARBA" id="ARBA00023136"/>
    </source>
</evidence>
<dbReference type="GO" id="GO:1904659">
    <property type="term" value="P:D-glucose transmembrane transport"/>
    <property type="evidence" value="ECO:0007669"/>
    <property type="project" value="InterPro"/>
</dbReference>
<dbReference type="Proteomes" id="UP000247417">
    <property type="component" value="Unassembled WGS sequence"/>
</dbReference>
<feature type="transmembrane region" description="Helical" evidence="9">
    <location>
        <begin position="166"/>
        <end position="189"/>
    </location>
</feature>
<comment type="subcellular location">
    <subcellularLocation>
        <location evidence="2">Cell inner membrane</location>
        <topology evidence="2">Multi-pass membrane protein</topology>
    </subcellularLocation>
</comment>
<evidence type="ECO:0000313" key="10">
    <source>
        <dbReference type="EMBL" id="PYD80285.1"/>
    </source>
</evidence>
<dbReference type="Pfam" id="PF07690">
    <property type="entry name" value="MFS_1"/>
    <property type="match status" value="1"/>
</dbReference>
<feature type="transmembrane region" description="Helical" evidence="9">
    <location>
        <begin position="421"/>
        <end position="438"/>
    </location>
</feature>
<feature type="transmembrane region" description="Helical" evidence="9">
    <location>
        <begin position="100"/>
        <end position="119"/>
    </location>
</feature>
<proteinExistence type="inferred from homology"/>
<dbReference type="InterPro" id="IPR050375">
    <property type="entry name" value="MFS_TsgA-like"/>
</dbReference>
<evidence type="ECO:0000313" key="11">
    <source>
        <dbReference type="Proteomes" id="UP000247417"/>
    </source>
</evidence>
<dbReference type="STRING" id="940286.GCA_000227565_00484"/>
<evidence type="ECO:0000256" key="5">
    <source>
        <dbReference type="ARBA" id="ARBA00022692"/>
    </source>
</evidence>
<dbReference type="SUPFAM" id="SSF103473">
    <property type="entry name" value="MFS general substrate transporter"/>
    <property type="match status" value="1"/>
</dbReference>
<dbReference type="GO" id="GO:0005886">
    <property type="term" value="C:plasma membrane"/>
    <property type="evidence" value="ECO:0007669"/>
    <property type="project" value="UniProtKB-SubCell"/>
</dbReference>
<feature type="transmembrane region" description="Helical" evidence="9">
    <location>
        <begin position="392"/>
        <end position="415"/>
    </location>
</feature>
<dbReference type="AlphaFoldDB" id="A0A318QML8"/>
<evidence type="ECO:0000256" key="8">
    <source>
        <dbReference type="SAM" id="MobiDB-lite"/>
    </source>
</evidence>
<evidence type="ECO:0000256" key="3">
    <source>
        <dbReference type="ARBA" id="ARBA00009120"/>
    </source>
</evidence>
<keyword evidence="4" id="KW-1003">Cell membrane</keyword>
<comment type="function">
    <text evidence="1">Intake of glucose and galactose.</text>
</comment>
<dbReference type="InterPro" id="IPR011701">
    <property type="entry name" value="MFS"/>
</dbReference>
<feature type="transmembrane region" description="Helical" evidence="9">
    <location>
        <begin position="221"/>
        <end position="238"/>
    </location>
</feature>
<dbReference type="InterPro" id="IPR036259">
    <property type="entry name" value="MFS_trans_sf"/>
</dbReference>
<feature type="transmembrane region" description="Helical" evidence="9">
    <location>
        <begin position="69"/>
        <end position="88"/>
    </location>
</feature>
<reference evidence="10 11" key="1">
    <citation type="submission" date="2017-07" db="EMBL/GenBank/DDBJ databases">
        <title>A draft genome sequence of Komagataeibacter oboediens LMG 18849.</title>
        <authorList>
            <person name="Skraban J."/>
            <person name="Cleenwerck I."/>
            <person name="Vandamme P."/>
            <person name="Trcek J."/>
        </authorList>
    </citation>
    <scope>NUCLEOTIDE SEQUENCE [LARGE SCALE GENOMIC DNA]</scope>
    <source>
        <strain evidence="10 11">LMG 18849</strain>
    </source>
</reference>
<keyword evidence="5 9" id="KW-0812">Transmembrane</keyword>
<dbReference type="InterPro" id="IPR005964">
    <property type="entry name" value="Glc/Gal_transptr_bac"/>
</dbReference>
<keyword evidence="7 9" id="KW-0472">Membrane</keyword>
<dbReference type="OrthoDB" id="9795150at2"/>
<name>A0A318QML8_9PROT</name>
<dbReference type="GO" id="GO:0055056">
    <property type="term" value="F:D-glucose transmembrane transporter activity"/>
    <property type="evidence" value="ECO:0007669"/>
    <property type="project" value="InterPro"/>
</dbReference>
<dbReference type="Gene3D" id="1.20.1250.20">
    <property type="entry name" value="MFS general substrate transporter like domains"/>
    <property type="match status" value="2"/>
</dbReference>
<dbReference type="GO" id="GO:0005354">
    <property type="term" value="F:galactose transmembrane transporter activity"/>
    <property type="evidence" value="ECO:0007669"/>
    <property type="project" value="InterPro"/>
</dbReference>